<dbReference type="PRINTS" id="PR00081">
    <property type="entry name" value="GDHRDH"/>
</dbReference>
<sequence>MSARLMLDGKVAVVTGAASGIGRAIARSMAARGCDVAIADINEAGLAETAGLIGDAVRVTCHRVDVADRSAVARFPDEVAAAHGVVDVVINNAGVALAGTFAQLTEAEFDWLLEINLQGVVRMTRAFLPVLERRPQAQIVNLSSLFGLIAPPGQSAYAAAKFAVRGFSEALRHELEAAGSPVGVSVVHPGGVRTGIATNARAAAAVDAVEAARQQAHFQKVLRLDADQAGEIIVRGIERRQPRILVGQDAKLVAVIERPMPVGYWHIIGRRRG</sequence>
<keyword evidence="2" id="KW-0560">Oxidoreductase</keyword>
<dbReference type="InterPro" id="IPR020904">
    <property type="entry name" value="Sc_DH/Rdtase_CS"/>
</dbReference>
<dbReference type="SMART" id="SM00822">
    <property type="entry name" value="PKS_KR"/>
    <property type="match status" value="1"/>
</dbReference>
<evidence type="ECO:0000259" key="4">
    <source>
        <dbReference type="SMART" id="SM00822"/>
    </source>
</evidence>
<dbReference type="Gene3D" id="3.40.50.720">
    <property type="entry name" value="NAD(P)-binding Rossmann-like Domain"/>
    <property type="match status" value="1"/>
</dbReference>
<dbReference type="PANTHER" id="PTHR43391:SF82">
    <property type="entry name" value="OXIDOREDUCTASE SADH-RELATED"/>
    <property type="match status" value="1"/>
</dbReference>
<evidence type="ECO:0000313" key="6">
    <source>
        <dbReference type="Proteomes" id="UP000033200"/>
    </source>
</evidence>
<dbReference type="PANTHER" id="PTHR43391">
    <property type="entry name" value="RETINOL DEHYDROGENASE-RELATED"/>
    <property type="match status" value="1"/>
</dbReference>
<dbReference type="PROSITE" id="PS00061">
    <property type="entry name" value="ADH_SHORT"/>
    <property type="match status" value="1"/>
</dbReference>
<dbReference type="KEGG" id="stax:MC45_00350"/>
<accession>A0A097EC52</accession>
<dbReference type="EMBL" id="CP009571">
    <property type="protein sequence ID" value="AIT05146.1"/>
    <property type="molecule type" value="Genomic_DNA"/>
</dbReference>
<keyword evidence="6" id="KW-1185">Reference proteome</keyword>
<dbReference type="PRINTS" id="PR00080">
    <property type="entry name" value="SDRFAMILY"/>
</dbReference>
<dbReference type="AlphaFoldDB" id="A0A097EC52"/>
<dbReference type="STRING" id="1549858.MC45_00350"/>
<dbReference type="Pfam" id="PF00106">
    <property type="entry name" value="adh_short"/>
    <property type="match status" value="1"/>
</dbReference>
<dbReference type="eggNOG" id="COG4221">
    <property type="taxonomic scope" value="Bacteria"/>
</dbReference>
<comment type="similarity">
    <text evidence="1 3">Belongs to the short-chain dehydrogenases/reductases (SDR) family.</text>
</comment>
<reference evidence="5 6" key="1">
    <citation type="submission" date="2014-09" db="EMBL/GenBank/DDBJ databases">
        <title>Using Illumina technology Improving SMRT sequencing Genome Assembly by RASTools.</title>
        <authorList>
            <person name="Zhou Y."/>
            <person name="Ma T."/>
            <person name="Liu T."/>
        </authorList>
    </citation>
    <scope>NUCLEOTIDE SEQUENCE [LARGE SCALE GENOMIC DNA]</scope>
    <source>
        <strain evidence="5 6">ATCC 55669</strain>
    </source>
</reference>
<evidence type="ECO:0000313" key="5">
    <source>
        <dbReference type="EMBL" id="AIT05146.1"/>
    </source>
</evidence>
<protein>
    <submittedName>
        <fullName evidence="5">Acetoin dehydrogenase</fullName>
    </submittedName>
</protein>
<name>A0A097EC52_9SPHN</name>
<dbReference type="Proteomes" id="UP000033200">
    <property type="component" value="Chromosome"/>
</dbReference>
<dbReference type="FunFam" id="3.40.50.720:FF:000084">
    <property type="entry name" value="Short-chain dehydrogenase reductase"/>
    <property type="match status" value="1"/>
</dbReference>
<dbReference type="InterPro" id="IPR057326">
    <property type="entry name" value="KR_dom"/>
</dbReference>
<feature type="domain" description="Ketoreductase" evidence="4">
    <location>
        <begin position="10"/>
        <end position="195"/>
    </location>
</feature>
<dbReference type="InterPro" id="IPR002347">
    <property type="entry name" value="SDR_fam"/>
</dbReference>
<gene>
    <name evidence="5" type="ORF">MC45_00350</name>
</gene>
<organism evidence="5 6">
    <name type="scientific">Sphingomonas taxi</name>
    <dbReference type="NCBI Taxonomy" id="1549858"/>
    <lineage>
        <taxon>Bacteria</taxon>
        <taxon>Pseudomonadati</taxon>
        <taxon>Pseudomonadota</taxon>
        <taxon>Alphaproteobacteria</taxon>
        <taxon>Sphingomonadales</taxon>
        <taxon>Sphingomonadaceae</taxon>
        <taxon>Sphingomonas</taxon>
    </lineage>
</organism>
<dbReference type="GO" id="GO:0016491">
    <property type="term" value="F:oxidoreductase activity"/>
    <property type="evidence" value="ECO:0007669"/>
    <property type="project" value="UniProtKB-KW"/>
</dbReference>
<proteinExistence type="inferred from homology"/>
<evidence type="ECO:0000256" key="3">
    <source>
        <dbReference type="RuleBase" id="RU000363"/>
    </source>
</evidence>
<evidence type="ECO:0000256" key="1">
    <source>
        <dbReference type="ARBA" id="ARBA00006484"/>
    </source>
</evidence>
<dbReference type="HOGENOM" id="CLU_010194_2_1_5"/>
<dbReference type="SUPFAM" id="SSF51735">
    <property type="entry name" value="NAD(P)-binding Rossmann-fold domains"/>
    <property type="match status" value="1"/>
</dbReference>
<evidence type="ECO:0000256" key="2">
    <source>
        <dbReference type="ARBA" id="ARBA00023002"/>
    </source>
</evidence>
<dbReference type="InterPro" id="IPR036291">
    <property type="entry name" value="NAD(P)-bd_dom_sf"/>
</dbReference>